<sequence>MSDEISISFPSVPTTIVGESNMQQQHDSRPALEAQPHDPSPEESRIKPHFIFIEPKWSHETRETLIKAWNRAIARYYPNREAVSPFTVIEGRLGNIEPAQIQCDCMVSPANSYGIMDGGYDYVLSDVFRQPKTRDFWHISNHVQSYLQTQYRGYLPPGSCIIVPLPEDVSGPTRFVLDPEGRDQDADGNPGINYGNPWGATSMAVLPTMREPANVEWHQDLVYNCMWTLQVEIDKWNAALDDGDQKVIRKVLMTGLATGCGQVPAEKCASQMVLSVKHFNEPVLVQPRWSDVGERGQLIEDTIVGEGNPRTRYG</sequence>
<organism evidence="2 3">
    <name type="scientific">Serendipita indica (strain DSM 11827)</name>
    <name type="common">Root endophyte fungus</name>
    <name type="synonym">Piriformospora indica</name>
    <dbReference type="NCBI Taxonomy" id="1109443"/>
    <lineage>
        <taxon>Eukaryota</taxon>
        <taxon>Fungi</taxon>
        <taxon>Dikarya</taxon>
        <taxon>Basidiomycota</taxon>
        <taxon>Agaricomycotina</taxon>
        <taxon>Agaricomycetes</taxon>
        <taxon>Sebacinales</taxon>
        <taxon>Serendipitaceae</taxon>
        <taxon>Serendipita</taxon>
    </lineage>
</organism>
<accession>G4TEE8</accession>
<proteinExistence type="predicted"/>
<reference evidence="2 3" key="1">
    <citation type="journal article" date="2011" name="PLoS Pathog.">
        <title>Endophytic Life Strategies Decoded by Genome and Transcriptome Analyses of the Mutualistic Root Symbiont Piriformospora indica.</title>
        <authorList>
            <person name="Zuccaro A."/>
            <person name="Lahrmann U."/>
            <person name="Guldener U."/>
            <person name="Langen G."/>
            <person name="Pfiffi S."/>
            <person name="Biedenkopf D."/>
            <person name="Wong P."/>
            <person name="Samans B."/>
            <person name="Grimm C."/>
            <person name="Basiewicz M."/>
            <person name="Murat C."/>
            <person name="Martin F."/>
            <person name="Kogel K.H."/>
        </authorList>
    </citation>
    <scope>NUCLEOTIDE SEQUENCE [LARGE SCALE GENOMIC DNA]</scope>
    <source>
        <strain evidence="2 3">DSM 11827</strain>
    </source>
</reference>
<dbReference type="InParanoid" id="G4TEE8"/>
<evidence type="ECO:0008006" key="4">
    <source>
        <dbReference type="Google" id="ProtNLM"/>
    </source>
</evidence>
<gene>
    <name evidence="2" type="ORF">PIIN_03630</name>
</gene>
<dbReference type="eggNOG" id="ENOG502S9WU">
    <property type="taxonomic scope" value="Eukaryota"/>
</dbReference>
<dbReference type="Proteomes" id="UP000007148">
    <property type="component" value="Unassembled WGS sequence"/>
</dbReference>
<evidence type="ECO:0000256" key="1">
    <source>
        <dbReference type="SAM" id="MobiDB-lite"/>
    </source>
</evidence>
<protein>
    <recommendedName>
        <fullName evidence="4">Macro-like domain-containing protein</fullName>
    </recommendedName>
</protein>
<feature type="region of interest" description="Disordered" evidence="1">
    <location>
        <begin position="1"/>
        <end position="45"/>
    </location>
</feature>
<dbReference type="STRING" id="1109443.G4TEE8"/>
<dbReference type="InterPro" id="IPR043472">
    <property type="entry name" value="Macro_dom-like"/>
</dbReference>
<dbReference type="AlphaFoldDB" id="G4TEE8"/>
<dbReference type="SUPFAM" id="SSF52949">
    <property type="entry name" value="Macro domain-like"/>
    <property type="match status" value="1"/>
</dbReference>
<dbReference type="Gene3D" id="3.40.220.10">
    <property type="entry name" value="Leucine Aminopeptidase, subunit E, domain 1"/>
    <property type="match status" value="1"/>
</dbReference>
<feature type="compositionally biased region" description="Basic and acidic residues" evidence="1">
    <location>
        <begin position="26"/>
        <end position="45"/>
    </location>
</feature>
<evidence type="ECO:0000313" key="3">
    <source>
        <dbReference type="Proteomes" id="UP000007148"/>
    </source>
</evidence>
<dbReference type="EMBL" id="CAFZ01000061">
    <property type="protein sequence ID" value="CCA69691.1"/>
    <property type="molecule type" value="Genomic_DNA"/>
</dbReference>
<dbReference type="HOGENOM" id="CLU_046550_6_0_1"/>
<dbReference type="OrthoDB" id="6082470at2759"/>
<comment type="caution">
    <text evidence="2">The sequence shown here is derived from an EMBL/GenBank/DDBJ whole genome shotgun (WGS) entry which is preliminary data.</text>
</comment>
<name>G4TEE8_SERID</name>
<evidence type="ECO:0000313" key="2">
    <source>
        <dbReference type="EMBL" id="CCA69691.1"/>
    </source>
</evidence>
<keyword evidence="3" id="KW-1185">Reference proteome</keyword>
<feature type="compositionally biased region" description="Polar residues" evidence="1">
    <location>
        <begin position="8"/>
        <end position="25"/>
    </location>
</feature>